<dbReference type="InterPro" id="IPR001506">
    <property type="entry name" value="Peptidase_M12A"/>
</dbReference>
<evidence type="ECO:0000313" key="4">
    <source>
        <dbReference type="EMBL" id="VDN49626.1"/>
    </source>
</evidence>
<feature type="signal peptide" evidence="2">
    <location>
        <begin position="1"/>
        <end position="24"/>
    </location>
</feature>
<evidence type="ECO:0000256" key="1">
    <source>
        <dbReference type="PROSITE-ProRule" id="PRU01211"/>
    </source>
</evidence>
<dbReference type="GO" id="GO:0004222">
    <property type="term" value="F:metalloendopeptidase activity"/>
    <property type="evidence" value="ECO:0007669"/>
    <property type="project" value="InterPro"/>
</dbReference>
<protein>
    <submittedName>
        <fullName evidence="6">Peptidase M12A domain-containing protein</fullName>
    </submittedName>
</protein>
<dbReference type="PROSITE" id="PS51864">
    <property type="entry name" value="ASTACIN"/>
    <property type="match status" value="1"/>
</dbReference>
<feature type="chain" id="PRO_5043139344" evidence="2">
    <location>
        <begin position="25"/>
        <end position="132"/>
    </location>
</feature>
<dbReference type="Gene3D" id="3.40.390.10">
    <property type="entry name" value="Collagenase (Catalytic Domain)"/>
    <property type="match status" value="1"/>
</dbReference>
<dbReference type="AlphaFoldDB" id="A0A183F0Z8"/>
<proteinExistence type="predicted"/>
<dbReference type="GO" id="GO:0006508">
    <property type="term" value="P:proteolysis"/>
    <property type="evidence" value="ECO:0007669"/>
    <property type="project" value="InterPro"/>
</dbReference>
<keyword evidence="5" id="KW-1185">Reference proteome</keyword>
<evidence type="ECO:0000256" key="2">
    <source>
        <dbReference type="SAM" id="SignalP"/>
    </source>
</evidence>
<organism evidence="6">
    <name type="scientific">Gongylonema pulchrum</name>
    <dbReference type="NCBI Taxonomy" id="637853"/>
    <lineage>
        <taxon>Eukaryota</taxon>
        <taxon>Metazoa</taxon>
        <taxon>Ecdysozoa</taxon>
        <taxon>Nematoda</taxon>
        <taxon>Chromadorea</taxon>
        <taxon>Rhabditida</taxon>
        <taxon>Spirurina</taxon>
        <taxon>Spiruromorpha</taxon>
        <taxon>Spiruroidea</taxon>
        <taxon>Gongylonematidae</taxon>
        <taxon>Gongylonema</taxon>
    </lineage>
</organism>
<sequence length="132" mass="14787">MSCVGTGLFMVIEVLVSFFTGLDAFVPESTALTELDFENAKLLTKDELYNPNALPLEEVNRHRSDIRGPIASRRRFRRNGINRPAKLWPGGKIPYSISPHYTNLERALLAKAVKQVQNKSTVFTSVDECFGS</sequence>
<dbReference type="OrthoDB" id="291007at2759"/>
<dbReference type="WBParaSite" id="GPUH_0002691901-mRNA-1">
    <property type="protein sequence ID" value="GPUH_0002691901-mRNA-1"/>
    <property type="gene ID" value="GPUH_0002691901"/>
</dbReference>
<evidence type="ECO:0000313" key="5">
    <source>
        <dbReference type="Proteomes" id="UP000271098"/>
    </source>
</evidence>
<feature type="domain" description="Peptidase M12A" evidence="3">
    <location>
        <begin position="79"/>
        <end position="132"/>
    </location>
</feature>
<gene>
    <name evidence="4" type="ORF">GPUH_LOCUS26889</name>
</gene>
<dbReference type="Proteomes" id="UP000271098">
    <property type="component" value="Unassembled WGS sequence"/>
</dbReference>
<evidence type="ECO:0000259" key="3">
    <source>
        <dbReference type="PROSITE" id="PS51864"/>
    </source>
</evidence>
<reference evidence="6" key="1">
    <citation type="submission" date="2016-06" db="UniProtKB">
        <authorList>
            <consortium name="WormBaseParasite"/>
        </authorList>
    </citation>
    <scope>IDENTIFICATION</scope>
</reference>
<dbReference type="EMBL" id="UYRT01115340">
    <property type="protein sequence ID" value="VDN49626.1"/>
    <property type="molecule type" value="Genomic_DNA"/>
</dbReference>
<reference evidence="4 5" key="2">
    <citation type="submission" date="2018-11" db="EMBL/GenBank/DDBJ databases">
        <authorList>
            <consortium name="Pathogen Informatics"/>
        </authorList>
    </citation>
    <scope>NUCLEOTIDE SEQUENCE [LARGE SCALE GENOMIC DNA]</scope>
</reference>
<dbReference type="InterPro" id="IPR024079">
    <property type="entry name" value="MetalloPept_cat_dom_sf"/>
</dbReference>
<keyword evidence="2" id="KW-0732">Signal</keyword>
<name>A0A183F0Z8_9BILA</name>
<evidence type="ECO:0000313" key="6">
    <source>
        <dbReference type="WBParaSite" id="GPUH_0002691901-mRNA-1"/>
    </source>
</evidence>
<comment type="caution">
    <text evidence="1">Lacks conserved residue(s) required for the propagation of feature annotation.</text>
</comment>
<accession>A0A183F0Z8</accession>